<evidence type="ECO:0000313" key="2">
    <source>
        <dbReference type="Proteomes" id="UP000020467"/>
    </source>
</evidence>
<dbReference type="KEGG" id="cfj:CFIO01_06307"/>
<organism evidence="1 2">
    <name type="scientific">Colletotrichum fioriniae PJ7</name>
    <dbReference type="NCBI Taxonomy" id="1445577"/>
    <lineage>
        <taxon>Eukaryota</taxon>
        <taxon>Fungi</taxon>
        <taxon>Dikarya</taxon>
        <taxon>Ascomycota</taxon>
        <taxon>Pezizomycotina</taxon>
        <taxon>Sordariomycetes</taxon>
        <taxon>Hypocreomycetidae</taxon>
        <taxon>Glomerellales</taxon>
        <taxon>Glomerellaceae</taxon>
        <taxon>Colletotrichum</taxon>
        <taxon>Colletotrichum acutatum species complex</taxon>
    </lineage>
</organism>
<keyword evidence="2" id="KW-1185">Reference proteome</keyword>
<dbReference type="Gene3D" id="3.20.20.80">
    <property type="entry name" value="Glycosidases"/>
    <property type="match status" value="2"/>
</dbReference>
<protein>
    <recommendedName>
        <fullName evidence="3">DUF4038 domain-containing protein</fullName>
    </recommendedName>
</protein>
<evidence type="ECO:0000313" key="1">
    <source>
        <dbReference type="EMBL" id="EXF75571.1"/>
    </source>
</evidence>
<evidence type="ECO:0008006" key="3">
    <source>
        <dbReference type="Google" id="ProtNLM"/>
    </source>
</evidence>
<sequence>MSNLDTAKPPPHFKKEGDYHRLIFDGKPFLIIGGEIAPSTSSSAASMARKWQDIKTLGLNTVLPPSPGRSLSRKKASSTQTWSQILLLKRERQESELYSLEQGLADILPTEEGSIDAWVLVPTAMISLFGPDFTTAEKTAFAEFVQQVETADPDYDTTLMLQIGSEIGYSNCSRDRCDAVLTAHAWEEFADDSEGTDQLLTTYHVASHIKTLAKIAKKAYLVPVIVNAAHEASEGKRYGGPLPKTLHLWKLFAPCIDLYAPRMFHPKYDEICETWGSGANQALLVQAHGRCEDDIRLIWSAFGSHGATGVVFSRIEDWGIWNPESHTIQHVNLLRQAGPFLLDAQDQDQPHIGIAYNGWDPEELHFTSGEFDITTSGRMTRHMYGLAISQGNGKLLLFGHKFELEAESLNDDVVSTHILSCRELKVNE</sequence>
<accession>A0A010R5T4</accession>
<dbReference type="Proteomes" id="UP000020467">
    <property type="component" value="Unassembled WGS sequence"/>
</dbReference>
<gene>
    <name evidence="1" type="ORF">CFIO01_06307</name>
</gene>
<dbReference type="HOGENOM" id="CLU_640936_0_0_1"/>
<comment type="caution">
    <text evidence="1">The sequence shown here is derived from an EMBL/GenBank/DDBJ whole genome shotgun (WGS) entry which is preliminary data.</text>
</comment>
<reference evidence="1 2" key="1">
    <citation type="submission" date="2014-02" db="EMBL/GenBank/DDBJ databases">
        <title>The genome sequence of Colletotrichum fioriniae PJ7.</title>
        <authorList>
            <person name="Baroncelli R."/>
            <person name="Thon M.R."/>
        </authorList>
    </citation>
    <scope>NUCLEOTIDE SEQUENCE [LARGE SCALE GENOMIC DNA]</scope>
    <source>
        <strain evidence="1 2">PJ7</strain>
    </source>
</reference>
<dbReference type="EMBL" id="JARH01000897">
    <property type="protein sequence ID" value="EXF75571.1"/>
    <property type="molecule type" value="Genomic_DNA"/>
</dbReference>
<dbReference type="OrthoDB" id="4849683at2759"/>
<name>A0A010R5T4_9PEZI</name>
<dbReference type="AlphaFoldDB" id="A0A010R5T4"/>
<proteinExistence type="predicted"/>